<feature type="domain" description="DH" evidence="5">
    <location>
        <begin position="632"/>
        <end position="827"/>
    </location>
</feature>
<dbReference type="InterPro" id="IPR041675">
    <property type="entry name" value="PH_5"/>
</dbReference>
<dbReference type="InterPro" id="IPR000219">
    <property type="entry name" value="DH_dom"/>
</dbReference>
<feature type="compositionally biased region" description="Low complexity" evidence="3">
    <location>
        <begin position="1645"/>
        <end position="1682"/>
    </location>
</feature>
<dbReference type="SMART" id="SM00036">
    <property type="entry name" value="CNH"/>
    <property type="match status" value="1"/>
</dbReference>
<dbReference type="STRING" id="765440.A0A0C3GER5"/>
<dbReference type="Gene3D" id="2.30.29.30">
    <property type="entry name" value="Pleckstrin-homology domain (PH domain)/Phosphotyrosine-binding domain (PTB)"/>
    <property type="match status" value="1"/>
</dbReference>
<feature type="domain" description="PH" evidence="4">
    <location>
        <begin position="1087"/>
        <end position="1230"/>
    </location>
</feature>
<dbReference type="HOGENOM" id="CLU_001251_1_1_1"/>
<organism evidence="7 8">
    <name type="scientific">Piloderma croceum (strain F 1598)</name>
    <dbReference type="NCBI Taxonomy" id="765440"/>
    <lineage>
        <taxon>Eukaryota</taxon>
        <taxon>Fungi</taxon>
        <taxon>Dikarya</taxon>
        <taxon>Basidiomycota</taxon>
        <taxon>Agaricomycotina</taxon>
        <taxon>Agaricomycetes</taxon>
        <taxon>Agaricomycetidae</taxon>
        <taxon>Atheliales</taxon>
        <taxon>Atheliaceae</taxon>
        <taxon>Piloderma</taxon>
    </lineage>
</organism>
<feature type="compositionally biased region" description="Polar residues" evidence="3">
    <location>
        <begin position="139"/>
        <end position="180"/>
    </location>
</feature>
<dbReference type="Pfam" id="PF00621">
    <property type="entry name" value="RhoGEF"/>
    <property type="match status" value="2"/>
</dbReference>
<accession>A0A0C3GER5</accession>
<dbReference type="Pfam" id="PF00780">
    <property type="entry name" value="CNH"/>
    <property type="match status" value="1"/>
</dbReference>
<dbReference type="PROSITE" id="PS50003">
    <property type="entry name" value="PH_DOMAIN"/>
    <property type="match status" value="1"/>
</dbReference>
<dbReference type="InterPro" id="IPR000591">
    <property type="entry name" value="DEP_dom"/>
</dbReference>
<reference evidence="8" key="2">
    <citation type="submission" date="2015-01" db="EMBL/GenBank/DDBJ databases">
        <title>Evolutionary Origins and Diversification of the Mycorrhizal Mutualists.</title>
        <authorList>
            <consortium name="DOE Joint Genome Institute"/>
            <consortium name="Mycorrhizal Genomics Consortium"/>
            <person name="Kohler A."/>
            <person name="Kuo A."/>
            <person name="Nagy L.G."/>
            <person name="Floudas D."/>
            <person name="Copeland A."/>
            <person name="Barry K.W."/>
            <person name="Cichocki N."/>
            <person name="Veneault-Fourrey C."/>
            <person name="LaButti K."/>
            <person name="Lindquist E.A."/>
            <person name="Lipzen A."/>
            <person name="Lundell T."/>
            <person name="Morin E."/>
            <person name="Murat C."/>
            <person name="Riley R."/>
            <person name="Ohm R."/>
            <person name="Sun H."/>
            <person name="Tunlid A."/>
            <person name="Henrissat B."/>
            <person name="Grigoriev I.V."/>
            <person name="Hibbett D.S."/>
            <person name="Martin F."/>
        </authorList>
    </citation>
    <scope>NUCLEOTIDE SEQUENCE [LARGE SCALE GENOMIC DNA]</scope>
    <source>
        <strain evidence="8">F 1598</strain>
    </source>
</reference>
<proteinExistence type="predicted"/>
<dbReference type="InterPro" id="IPR001849">
    <property type="entry name" value="PH_domain"/>
</dbReference>
<feature type="region of interest" description="Disordered" evidence="3">
    <location>
        <begin position="30"/>
        <end position="195"/>
    </location>
</feature>
<feature type="compositionally biased region" description="Polar residues" evidence="3">
    <location>
        <begin position="279"/>
        <end position="294"/>
    </location>
</feature>
<keyword evidence="2" id="KW-0344">Guanine-nucleotide releasing factor</keyword>
<feature type="region of interest" description="Disordered" evidence="3">
    <location>
        <begin position="209"/>
        <end position="380"/>
    </location>
</feature>
<dbReference type="Pfam" id="PF15405">
    <property type="entry name" value="PH_5"/>
    <property type="match status" value="1"/>
</dbReference>
<feature type="domain" description="CNH" evidence="6">
    <location>
        <begin position="1273"/>
        <end position="1580"/>
    </location>
</feature>
<dbReference type="EMBL" id="KN832973">
    <property type="protein sequence ID" value="KIM90184.1"/>
    <property type="molecule type" value="Genomic_DNA"/>
</dbReference>
<dbReference type="InterPro" id="IPR035899">
    <property type="entry name" value="DBL_dom_sf"/>
</dbReference>
<dbReference type="InterPro" id="IPR001180">
    <property type="entry name" value="CNH_dom"/>
</dbReference>
<evidence type="ECO:0008006" key="9">
    <source>
        <dbReference type="Google" id="ProtNLM"/>
    </source>
</evidence>
<feature type="compositionally biased region" description="Polar residues" evidence="3">
    <location>
        <begin position="37"/>
        <end position="46"/>
    </location>
</feature>
<dbReference type="SMART" id="SM00233">
    <property type="entry name" value="PH"/>
    <property type="match status" value="1"/>
</dbReference>
<evidence type="ECO:0000256" key="3">
    <source>
        <dbReference type="SAM" id="MobiDB-lite"/>
    </source>
</evidence>
<dbReference type="Proteomes" id="UP000054166">
    <property type="component" value="Unassembled WGS sequence"/>
</dbReference>
<dbReference type="SUPFAM" id="SSF48065">
    <property type="entry name" value="DBL homology domain (DH-domain)"/>
    <property type="match status" value="2"/>
</dbReference>
<keyword evidence="8" id="KW-1185">Reference proteome</keyword>
<dbReference type="CDD" id="cd00160">
    <property type="entry name" value="RhoGEF"/>
    <property type="match status" value="2"/>
</dbReference>
<dbReference type="PANTHER" id="PTHR46572">
    <property type="entry name" value="RHO1 GDP-GTP EXCHANGE PROTEIN 1-RELATED"/>
    <property type="match status" value="1"/>
</dbReference>
<dbReference type="PANTHER" id="PTHR46572:SF1">
    <property type="entry name" value="RHO1 GUANINE NUCLEOTIDE EXCHANGE FACTOR TUS1"/>
    <property type="match status" value="1"/>
</dbReference>
<dbReference type="SMART" id="SM00049">
    <property type="entry name" value="DEP"/>
    <property type="match status" value="1"/>
</dbReference>
<dbReference type="GO" id="GO:0005085">
    <property type="term" value="F:guanyl-nucleotide exchange factor activity"/>
    <property type="evidence" value="ECO:0007669"/>
    <property type="project" value="UniProtKB-KW"/>
</dbReference>
<feature type="compositionally biased region" description="Pro residues" evidence="3">
    <location>
        <begin position="265"/>
        <end position="274"/>
    </location>
</feature>
<dbReference type="InterPro" id="IPR052233">
    <property type="entry name" value="Rho-type_GEFs"/>
</dbReference>
<feature type="domain" description="DH" evidence="5">
    <location>
        <begin position="861"/>
        <end position="1052"/>
    </location>
</feature>
<keyword evidence="1" id="KW-0597">Phosphoprotein</keyword>
<feature type="compositionally biased region" description="Polar residues" evidence="3">
    <location>
        <begin position="355"/>
        <end position="376"/>
    </location>
</feature>
<reference evidence="7 8" key="1">
    <citation type="submission" date="2014-04" db="EMBL/GenBank/DDBJ databases">
        <authorList>
            <consortium name="DOE Joint Genome Institute"/>
            <person name="Kuo A."/>
            <person name="Tarkka M."/>
            <person name="Buscot F."/>
            <person name="Kohler A."/>
            <person name="Nagy L.G."/>
            <person name="Floudas D."/>
            <person name="Copeland A."/>
            <person name="Barry K.W."/>
            <person name="Cichocki N."/>
            <person name="Veneault-Fourrey C."/>
            <person name="LaButti K."/>
            <person name="Lindquist E.A."/>
            <person name="Lipzen A."/>
            <person name="Lundell T."/>
            <person name="Morin E."/>
            <person name="Murat C."/>
            <person name="Sun H."/>
            <person name="Tunlid A."/>
            <person name="Henrissat B."/>
            <person name="Grigoriev I.V."/>
            <person name="Hibbett D.S."/>
            <person name="Martin F."/>
            <person name="Nordberg H.P."/>
            <person name="Cantor M.N."/>
            <person name="Hua S.X."/>
        </authorList>
    </citation>
    <scope>NUCLEOTIDE SEQUENCE [LARGE SCALE GENOMIC DNA]</scope>
    <source>
        <strain evidence="7 8">F 1598</strain>
    </source>
</reference>
<dbReference type="PROSITE" id="PS50010">
    <property type="entry name" value="DH_2"/>
    <property type="match status" value="2"/>
</dbReference>
<evidence type="ECO:0000259" key="4">
    <source>
        <dbReference type="PROSITE" id="PS50003"/>
    </source>
</evidence>
<evidence type="ECO:0000259" key="5">
    <source>
        <dbReference type="PROSITE" id="PS50010"/>
    </source>
</evidence>
<evidence type="ECO:0000259" key="6">
    <source>
        <dbReference type="PROSITE" id="PS50219"/>
    </source>
</evidence>
<gene>
    <name evidence="7" type="ORF">PILCRDRAFT_811907</name>
</gene>
<feature type="region of interest" description="Disordered" evidence="3">
    <location>
        <begin position="1644"/>
        <end position="1682"/>
    </location>
</feature>
<evidence type="ECO:0000256" key="1">
    <source>
        <dbReference type="ARBA" id="ARBA00022553"/>
    </source>
</evidence>
<dbReference type="CDD" id="cd04435">
    <property type="entry name" value="DEP_fRom2"/>
    <property type="match status" value="1"/>
</dbReference>
<dbReference type="SMART" id="SM00325">
    <property type="entry name" value="RhoGEF"/>
    <property type="match status" value="2"/>
</dbReference>
<dbReference type="GO" id="GO:0035556">
    <property type="term" value="P:intracellular signal transduction"/>
    <property type="evidence" value="ECO:0007669"/>
    <property type="project" value="InterPro"/>
</dbReference>
<dbReference type="SUPFAM" id="SSF50729">
    <property type="entry name" value="PH domain-like"/>
    <property type="match status" value="1"/>
</dbReference>
<dbReference type="PROSITE" id="PS50219">
    <property type="entry name" value="CNH"/>
    <property type="match status" value="1"/>
</dbReference>
<dbReference type="OrthoDB" id="2272012at2759"/>
<dbReference type="Gene3D" id="1.20.900.10">
    <property type="entry name" value="Dbl homology (DH) domain"/>
    <property type="match status" value="2"/>
</dbReference>
<name>A0A0C3GER5_PILCF</name>
<protein>
    <recommendedName>
        <fullName evidence="9">Rho1 guanine nucleotide exchange factor 1</fullName>
    </recommendedName>
</protein>
<sequence length="1682" mass="187777">MATATRTSQQSAADNEDLQHLYNEVWAGFLDEPSPAVTRTNTNSTAEELESHYGSYGGDDAPTKQGGRGAFVSPATASKTSRPPTRERPLPEPTAQSPLGRKGLRPLPPTPGAYFGSSVMPESQPYDPRRELPAAPSNGAHNVRSSPSASSGRPHTASIPTDSRPQYNTRHTAQSASFDGSLSMPIPETNNDYYSTHAGEDSIYAAANSAVTKQRSTRPPGAGAPYNGAFEDDVQNGSPMGTGDLYHQQDRRPKPPEQYRVVDPPLRPYSPPRLPSSSIYAQRQPQHHTPSEPQFQAPATVLTPPEGSYIDVQSPAQQPPALSTGSFTSPSNYPHTERHNSTPTNTTTATLSDAGRSSSFATSLNRGDSTGTNSYKSPVDTIGYLPDPYTSAYSEATSSGIPSTGGLSRQLSELERMTAIKGPLELHHEEDDPDMDWADDESEGDDSRFVNFSLLSHIAVRLRDRVPRGTHVKGSIPYPKAFTGKDIVSTIQSQIQRELLINHGVSTNDRRAALLVARSLQSQLFFYEVEWGGRILQDGVEDVYMFLDDQEGGSDARPEREELPTGLITGLTKCYSPSCGDGGPCYAYACPRKRLVETPHVPVAEPVKEATGEWSEKVPKEVLNSLPESEIKRQTIIHKMVSKEEQYIGDLDTVESLFIRPLRNVNPPVMPLSDLDEFIEDVFGNILDLRECNRRLLEAMYVRQREQAPVIQRIGDVFLEAATEFRLAYPIYIGHLPLAEKRLKDEIENNAEFRLFLQDCYRQSARLQDSRRLDLKHFLTRPSEHLQKYPVLLEAILNATAEGNPDTDYVSHAIQAIQNLQNVAQLRTFQSAMGKGAPGKWEWHDLVSQELRQGLSKEEGKRQSIIFELIKGEMAYVKDLENIEVMYVRPLRSMDPPIIPRERLESFIHDVYHNFGELHAHHRKLLDQLHEIQREEHPIIRTITAPLFDAALNFRDSYMEYVPNYPIAAYRIDDEMATNDKFKVFCEQVTRHSDAHRLDMKNFINRPIPRLLRYELLLKGILEETPQGHEDREAIPQVLDVIKALGKETEPGVQSAKQKVQLWTYNTNIVFKPGEAIDMDLLDENRSLIYTGKLLRQPDTGFEWNGWSELFVLLFDNYLVFTKPKDRDGVTKYHVNRKPIPLDLLTLANFTDPPTQRNMGLFKIRGGQQHTGDQTGVTPAGLTPDTPVDARAVYPCTIHHNGRLGGLNTFYAETAAARAEWKAKLEEATGLRKVVQESNKVFEIETLSTDTFLVPSMTAGAATPSWNHENSFTGKVTCSVPFSTADGRALVAIGCAEGVWIGFRHDSRSMRRVLHLKMVTQCAMLEDFGIFLVLADKSLFAYHIEALVPSSPQSAHTSQTPQKLNGTKDVHFFSVGNLNSRTLIIYMKKKGLDSVFRVLEPVVGKINEKTRAPVSLSSRLGIRSQRSEWFRVYRDFFLPSESFDLIFLKAKIAILCTKGFEIMDLTDFKSVTIPLRDEARLEKLVKRSESCKPKGMFRIGEEFLLCYDEFGLYVDKHGEPSRSLSTIEWEGTAEQVAIHPPYVLLFDSRFIEVRHISTGRLAQIIPGNDIHCLWDGRGLTTNIVNTSPENWQDGMSQDARVHGAMNAPEPVVTPGAGPRPMKAVAQHVFELVPTIPLYLPGSLASPSNSTSFPQPSSSQSTSFPQPSSPRLSPNLSSSGSWR</sequence>
<evidence type="ECO:0000256" key="2">
    <source>
        <dbReference type="ARBA" id="ARBA00022658"/>
    </source>
</evidence>
<dbReference type="InterPro" id="IPR011993">
    <property type="entry name" value="PH-like_dom_sf"/>
</dbReference>
<evidence type="ECO:0000313" key="8">
    <source>
        <dbReference type="Proteomes" id="UP000054166"/>
    </source>
</evidence>
<dbReference type="InParanoid" id="A0A0C3GER5"/>
<feature type="compositionally biased region" description="Polar residues" evidence="3">
    <location>
        <begin position="314"/>
        <end position="334"/>
    </location>
</feature>
<feature type="compositionally biased region" description="Basic and acidic residues" evidence="3">
    <location>
        <begin position="247"/>
        <end position="257"/>
    </location>
</feature>
<evidence type="ECO:0000313" key="7">
    <source>
        <dbReference type="EMBL" id="KIM90184.1"/>
    </source>
</evidence>